<dbReference type="EMBL" id="QUMQ01000001">
    <property type="protein sequence ID" value="REF95046.1"/>
    <property type="molecule type" value="Genomic_DNA"/>
</dbReference>
<evidence type="ECO:0000256" key="1">
    <source>
        <dbReference type="SAM" id="MobiDB-lite"/>
    </source>
</evidence>
<evidence type="ECO:0000259" key="3">
    <source>
        <dbReference type="Pfam" id="PF13559"/>
    </source>
</evidence>
<dbReference type="Pfam" id="PF13559">
    <property type="entry name" value="DUF4129"/>
    <property type="match status" value="1"/>
</dbReference>
<organism evidence="4 5">
    <name type="scientific">Asanoa ferruginea</name>
    <dbReference type="NCBI Taxonomy" id="53367"/>
    <lineage>
        <taxon>Bacteria</taxon>
        <taxon>Bacillati</taxon>
        <taxon>Actinomycetota</taxon>
        <taxon>Actinomycetes</taxon>
        <taxon>Micromonosporales</taxon>
        <taxon>Micromonosporaceae</taxon>
        <taxon>Asanoa</taxon>
    </lineage>
</organism>
<dbReference type="AlphaFoldDB" id="A0A3D9ZCB2"/>
<sequence>MTGFARWWTEAVAAIGDHLALHWVVLILLLLAATVAVLWSNWARLRRVRWRWPGFSLSWRRRKPVAKPAEPDDQEVDALEPDALPDLPAATFVSRADRFAAEGRWAEAVRERLRAVVRQLVDRRVIEHHPGWTVTELASAAGRSAPATDRPLGAAGTIFSDIWYGEKPATSDDDAEMKQLASDVDQAVTGARVPASRRAEP</sequence>
<keyword evidence="5" id="KW-1185">Reference proteome</keyword>
<evidence type="ECO:0000313" key="4">
    <source>
        <dbReference type="EMBL" id="REF95046.1"/>
    </source>
</evidence>
<keyword evidence="2" id="KW-0472">Membrane</keyword>
<dbReference type="RefSeq" id="WP_170215743.1">
    <property type="nucleotide sequence ID" value="NZ_BONB01000018.1"/>
</dbReference>
<name>A0A3D9ZCB2_9ACTN</name>
<feature type="transmembrane region" description="Helical" evidence="2">
    <location>
        <begin position="20"/>
        <end position="42"/>
    </location>
</feature>
<proteinExistence type="predicted"/>
<feature type="region of interest" description="Disordered" evidence="1">
    <location>
        <begin position="165"/>
        <end position="201"/>
    </location>
</feature>
<keyword evidence="2" id="KW-0812">Transmembrane</keyword>
<protein>
    <submittedName>
        <fullName evidence="4">Uncharacterized protein DUF4129</fullName>
    </submittedName>
</protein>
<keyword evidence="2" id="KW-1133">Transmembrane helix</keyword>
<evidence type="ECO:0000313" key="5">
    <source>
        <dbReference type="Proteomes" id="UP000256913"/>
    </source>
</evidence>
<dbReference type="Proteomes" id="UP000256913">
    <property type="component" value="Unassembled WGS sequence"/>
</dbReference>
<feature type="domain" description="Protein-glutamine gamma-glutamyltransferase-like C-terminal" evidence="3">
    <location>
        <begin position="113"/>
        <end position="180"/>
    </location>
</feature>
<reference evidence="4 5" key="1">
    <citation type="submission" date="2018-08" db="EMBL/GenBank/DDBJ databases">
        <title>Sequencing the genomes of 1000 actinobacteria strains.</title>
        <authorList>
            <person name="Klenk H.-P."/>
        </authorList>
    </citation>
    <scope>NUCLEOTIDE SEQUENCE [LARGE SCALE GENOMIC DNA]</scope>
    <source>
        <strain evidence="4 5">DSM 44099</strain>
    </source>
</reference>
<comment type="caution">
    <text evidence="4">The sequence shown here is derived from an EMBL/GenBank/DDBJ whole genome shotgun (WGS) entry which is preliminary data.</text>
</comment>
<evidence type="ECO:0000256" key="2">
    <source>
        <dbReference type="SAM" id="Phobius"/>
    </source>
</evidence>
<gene>
    <name evidence="4" type="ORF">DFJ67_0994</name>
</gene>
<accession>A0A3D9ZCB2</accession>
<dbReference type="InterPro" id="IPR025403">
    <property type="entry name" value="TgpA-like_C"/>
</dbReference>